<gene>
    <name evidence="2" type="ORF">EZ216_00390</name>
</gene>
<reference evidence="2 3" key="1">
    <citation type="submission" date="2019-03" db="EMBL/GenBank/DDBJ databases">
        <title>Ramlibacter sp. 18x22-1, whole genome shotgun sequence.</title>
        <authorList>
            <person name="Zhang X."/>
            <person name="Feng G."/>
            <person name="Zhu H."/>
        </authorList>
    </citation>
    <scope>NUCLEOTIDE SEQUENCE [LARGE SCALE GENOMIC DNA]</scope>
    <source>
        <strain evidence="2 3">18x22-1</strain>
    </source>
</reference>
<evidence type="ECO:0000313" key="3">
    <source>
        <dbReference type="Proteomes" id="UP000297839"/>
    </source>
</evidence>
<dbReference type="AlphaFoldDB" id="A0A4Z0CBC2"/>
<keyword evidence="3" id="KW-1185">Reference proteome</keyword>
<dbReference type="EMBL" id="SMLK01000001">
    <property type="protein sequence ID" value="TFZ07660.1"/>
    <property type="molecule type" value="Genomic_DNA"/>
</dbReference>
<proteinExistence type="predicted"/>
<evidence type="ECO:0000256" key="1">
    <source>
        <dbReference type="SAM" id="MobiDB-lite"/>
    </source>
</evidence>
<evidence type="ECO:0000313" key="2">
    <source>
        <dbReference type="EMBL" id="TFZ07660.1"/>
    </source>
</evidence>
<dbReference type="Proteomes" id="UP000297839">
    <property type="component" value="Unassembled WGS sequence"/>
</dbReference>
<comment type="caution">
    <text evidence="2">The sequence shown here is derived from an EMBL/GenBank/DDBJ whole genome shotgun (WGS) entry which is preliminary data.</text>
</comment>
<protein>
    <submittedName>
        <fullName evidence="2">Uncharacterized protein</fullName>
    </submittedName>
</protein>
<feature type="region of interest" description="Disordered" evidence="1">
    <location>
        <begin position="112"/>
        <end position="132"/>
    </location>
</feature>
<dbReference type="OrthoDB" id="8906631at2"/>
<name>A0A4Z0CBC2_9BURK</name>
<organism evidence="2 3">
    <name type="scientific">Ramlibacter humi</name>
    <dbReference type="NCBI Taxonomy" id="2530451"/>
    <lineage>
        <taxon>Bacteria</taxon>
        <taxon>Pseudomonadati</taxon>
        <taxon>Pseudomonadota</taxon>
        <taxon>Betaproteobacteria</taxon>
        <taxon>Burkholderiales</taxon>
        <taxon>Comamonadaceae</taxon>
        <taxon>Ramlibacter</taxon>
    </lineage>
</organism>
<accession>A0A4Z0CBC2</accession>
<sequence>MTLKDIPNADLIRAVLDGQVVQVTPNDDGWTDMDPAVAVATLVRGAPGLKFRLKPRSLVHWLPVYRGKDGVGVGNVYLDRSRIPRELPAGPVVKVIRLELDAGTLEPLSVTAEPLEGDGNKAARPPMSVHERDAQAVQRVFDDLRAEA</sequence>
<dbReference type="RefSeq" id="WP_135247597.1">
    <property type="nucleotide sequence ID" value="NZ_SMLK01000001.1"/>
</dbReference>